<dbReference type="InterPro" id="IPR004090">
    <property type="entry name" value="Chemotax_Me-accpt_rcpt"/>
</dbReference>
<proteinExistence type="inferred from homology"/>
<evidence type="ECO:0000256" key="7">
    <source>
        <dbReference type="ARBA" id="ARBA00023224"/>
    </source>
</evidence>
<feature type="domain" description="Methyl-accepting transducer" evidence="12">
    <location>
        <begin position="263"/>
        <end position="499"/>
    </location>
</feature>
<keyword evidence="7 9" id="KW-0807">Transducer</keyword>
<dbReference type="SUPFAM" id="SSF58104">
    <property type="entry name" value="Methyl-accepting chemotaxis protein (MCP) signaling domain"/>
    <property type="match status" value="1"/>
</dbReference>
<dbReference type="CDD" id="cd11386">
    <property type="entry name" value="MCP_signal"/>
    <property type="match status" value="1"/>
</dbReference>
<dbReference type="GO" id="GO:0004888">
    <property type="term" value="F:transmembrane signaling receptor activity"/>
    <property type="evidence" value="ECO:0007669"/>
    <property type="project" value="InterPro"/>
</dbReference>
<keyword evidence="3" id="KW-0488">Methylation</keyword>
<dbReference type="Pfam" id="PF00015">
    <property type="entry name" value="MCPsignal"/>
    <property type="match status" value="1"/>
</dbReference>
<dbReference type="GO" id="GO:0005886">
    <property type="term" value="C:plasma membrane"/>
    <property type="evidence" value="ECO:0007669"/>
    <property type="project" value="UniProtKB-SubCell"/>
</dbReference>
<feature type="transmembrane region" description="Helical" evidence="11">
    <location>
        <begin position="126"/>
        <end position="143"/>
    </location>
</feature>
<sequence>MLLRAFESSYDLAGLLLGQGDNHGAVCLPFYPSIRKCLMSSAPRFLEHYRKADRIMLGLIWLLFVYSVGLAFWHDTFTQAMLVGGGTALVLTALYRAISGSRLMRCCFAVGLMVMAALHINQAQGLVEIHFGIFVFLAVLTFYRDWLPILVAAVAIAVHHVVFHALQHSGFPVYVMHHAGGWGMVMVHAVYVVVETVILMYLAVQNQAEAVENQDMLDKMLATALQLTTETRTGERAVKLSLTQRFESFLAQITGLVDGVVRDTRGLGELGHDLARASGTLETGAQHQLSEIARMTDAMQRMGDAMNDISGHVAQAVQRAGDASEQVAHGRESVDRAQSEITRLAERINTTDETVQALAEQSEQIGKVLDVIGSIAEQTNLLALNAAIEAARAGEQGRGFAVVADEVRNLAQRTASSTKEIQDIIHGLQQGSREAAAAMLDSRAGVGRCVEDSQRASASLRAVGDGIGHITQLNGLIATTTDEQSTASREIADQLRSVQGIAEHTAANIDVLAQSSQRLPPLAMRLEALGKTFHK</sequence>
<evidence type="ECO:0000256" key="9">
    <source>
        <dbReference type="PROSITE-ProRule" id="PRU00284"/>
    </source>
</evidence>
<evidence type="ECO:0000256" key="5">
    <source>
        <dbReference type="ARBA" id="ARBA00022989"/>
    </source>
</evidence>
<name>A0A3M4LMS2_PSECI</name>
<dbReference type="Gene3D" id="1.10.287.950">
    <property type="entry name" value="Methyl-accepting chemotaxis protein"/>
    <property type="match status" value="1"/>
</dbReference>
<dbReference type="EMBL" id="RBRE01000083">
    <property type="protein sequence ID" value="RMQ42291.1"/>
    <property type="molecule type" value="Genomic_DNA"/>
</dbReference>
<keyword evidence="5 11" id="KW-1133">Transmembrane helix</keyword>
<evidence type="ECO:0000313" key="14">
    <source>
        <dbReference type="Proteomes" id="UP000277236"/>
    </source>
</evidence>
<keyword evidence="10" id="KW-0175">Coiled coil</keyword>
<dbReference type="PROSITE" id="PS50111">
    <property type="entry name" value="CHEMOTAXIS_TRANSDUC_2"/>
    <property type="match status" value="1"/>
</dbReference>
<dbReference type="PRINTS" id="PR00260">
    <property type="entry name" value="CHEMTRNSDUCR"/>
</dbReference>
<dbReference type="FunFam" id="1.10.287.950:FF:000001">
    <property type="entry name" value="Methyl-accepting chemotaxis sensory transducer"/>
    <property type="match status" value="1"/>
</dbReference>
<protein>
    <submittedName>
        <fullName evidence="13">Methyl-accepting chemotaxis protein</fullName>
    </submittedName>
</protein>
<evidence type="ECO:0000313" key="13">
    <source>
        <dbReference type="EMBL" id="RMQ42291.1"/>
    </source>
</evidence>
<dbReference type="PANTHER" id="PTHR32089:SF112">
    <property type="entry name" value="LYSOZYME-LIKE PROTEIN-RELATED"/>
    <property type="match status" value="1"/>
</dbReference>
<evidence type="ECO:0000259" key="12">
    <source>
        <dbReference type="PROSITE" id="PS50111"/>
    </source>
</evidence>
<keyword evidence="6 11" id="KW-0472">Membrane</keyword>
<keyword evidence="4 11" id="KW-0812">Transmembrane</keyword>
<feature type="transmembrane region" description="Helical" evidence="11">
    <location>
        <begin position="150"/>
        <end position="167"/>
    </location>
</feature>
<dbReference type="GO" id="GO:0006935">
    <property type="term" value="P:chemotaxis"/>
    <property type="evidence" value="ECO:0007669"/>
    <property type="project" value="InterPro"/>
</dbReference>
<dbReference type="SMART" id="SM00283">
    <property type="entry name" value="MA"/>
    <property type="match status" value="1"/>
</dbReference>
<evidence type="ECO:0000256" key="4">
    <source>
        <dbReference type="ARBA" id="ARBA00022692"/>
    </source>
</evidence>
<evidence type="ECO:0000256" key="11">
    <source>
        <dbReference type="SAM" id="Phobius"/>
    </source>
</evidence>
<dbReference type="InterPro" id="IPR004089">
    <property type="entry name" value="MCPsignal_dom"/>
</dbReference>
<evidence type="ECO:0000256" key="8">
    <source>
        <dbReference type="ARBA" id="ARBA00029447"/>
    </source>
</evidence>
<evidence type="ECO:0000256" key="10">
    <source>
        <dbReference type="SAM" id="Coils"/>
    </source>
</evidence>
<reference evidence="13 14" key="1">
    <citation type="submission" date="2018-08" db="EMBL/GenBank/DDBJ databases">
        <title>Recombination of ecologically and evolutionarily significant loci maintains genetic cohesion in the Pseudomonas syringae species complex.</title>
        <authorList>
            <person name="Dillon M."/>
            <person name="Thakur S."/>
            <person name="Almeida R.N.D."/>
            <person name="Weir B.S."/>
            <person name="Guttman D.S."/>
        </authorList>
    </citation>
    <scope>NUCLEOTIDE SEQUENCE [LARGE SCALE GENOMIC DNA]</scope>
    <source>
        <strain evidence="13 14">ICMP 3353</strain>
    </source>
</reference>
<comment type="similarity">
    <text evidence="8">Belongs to the methyl-accepting chemotaxis (MCP) protein family.</text>
</comment>
<organism evidence="13 14">
    <name type="scientific">Pseudomonas cichorii</name>
    <dbReference type="NCBI Taxonomy" id="36746"/>
    <lineage>
        <taxon>Bacteria</taxon>
        <taxon>Pseudomonadati</taxon>
        <taxon>Pseudomonadota</taxon>
        <taxon>Gammaproteobacteria</taxon>
        <taxon>Pseudomonadales</taxon>
        <taxon>Pseudomonadaceae</taxon>
        <taxon>Pseudomonas</taxon>
    </lineage>
</organism>
<comment type="caution">
    <text evidence="13">The sequence shown here is derived from an EMBL/GenBank/DDBJ whole genome shotgun (WGS) entry which is preliminary data.</text>
</comment>
<dbReference type="GO" id="GO:0007165">
    <property type="term" value="P:signal transduction"/>
    <property type="evidence" value="ECO:0007669"/>
    <property type="project" value="UniProtKB-KW"/>
</dbReference>
<feature type="transmembrane region" description="Helical" evidence="11">
    <location>
        <begin position="80"/>
        <end position="98"/>
    </location>
</feature>
<evidence type="ECO:0000256" key="2">
    <source>
        <dbReference type="ARBA" id="ARBA00022475"/>
    </source>
</evidence>
<dbReference type="AlphaFoldDB" id="A0A3M4LMS2"/>
<feature type="transmembrane region" description="Helical" evidence="11">
    <location>
        <begin position="179"/>
        <end position="204"/>
    </location>
</feature>
<keyword evidence="2" id="KW-1003">Cell membrane</keyword>
<dbReference type="PANTHER" id="PTHR32089">
    <property type="entry name" value="METHYL-ACCEPTING CHEMOTAXIS PROTEIN MCPB"/>
    <property type="match status" value="1"/>
</dbReference>
<accession>A0A3M4LMS2</accession>
<feature type="coiled-coil region" evidence="10">
    <location>
        <begin position="334"/>
        <end position="361"/>
    </location>
</feature>
<evidence type="ECO:0000256" key="6">
    <source>
        <dbReference type="ARBA" id="ARBA00023136"/>
    </source>
</evidence>
<dbReference type="Proteomes" id="UP000277236">
    <property type="component" value="Unassembled WGS sequence"/>
</dbReference>
<evidence type="ECO:0000256" key="1">
    <source>
        <dbReference type="ARBA" id="ARBA00004651"/>
    </source>
</evidence>
<gene>
    <name evidence="13" type="ORF">ALQ04_04753</name>
</gene>
<comment type="subcellular location">
    <subcellularLocation>
        <location evidence="1">Cell membrane</location>
        <topology evidence="1">Multi-pass membrane protein</topology>
    </subcellularLocation>
</comment>
<feature type="transmembrane region" description="Helical" evidence="11">
    <location>
        <begin position="55"/>
        <end position="74"/>
    </location>
</feature>
<evidence type="ECO:0000256" key="3">
    <source>
        <dbReference type="ARBA" id="ARBA00022481"/>
    </source>
</evidence>